<feature type="chain" id="PRO_5043843755" evidence="8">
    <location>
        <begin position="27"/>
        <end position="392"/>
    </location>
</feature>
<evidence type="ECO:0000256" key="4">
    <source>
        <dbReference type="ARBA" id="ARBA00022807"/>
    </source>
</evidence>
<keyword evidence="8" id="KW-0732">Signal</keyword>
<sequence>MSSLLTMAVSMLTVFFFCFFFTVGSALDMSIVNYDKYINKNHEPHQPSASGWRTDEEVLSIYQWWLAKNGKTYNRIGEKDERFEIFKNNLRFIDEHNSQNRTYKVGLNRFADLTNDEYRAMFLGTRTDNKRRVMKSKNPTQRYAFNAGDKLPASVDWRVKGAVGPIKDQGSCGSCWAFSTVSAVEGINQIVTGELVSLSEQELVDCDRTYNAGCDGGLMDYAFQFIMDNGGMDTEQDYPYLGASLECDPAKKNAKVVTIDGYEDVTPYDEKALQKAVWHQPVSVAIEAGGMAFQFYQSGVFTGECGTALDHGVVAVGYGTEDGVDYWTVRNSWGDTWGENGYIRMQRNLLNTLTGKCGIAMEASYPIKTSQNPERTSSENVQSVEIDMISSA</sequence>
<keyword evidence="4" id="KW-0788">Thiol protease</keyword>
<evidence type="ECO:0000313" key="11">
    <source>
        <dbReference type="EMBL" id="KAJ8764432.1"/>
    </source>
</evidence>
<dbReference type="EMBL" id="JAIWQS010000005">
    <property type="protein sequence ID" value="KAJ8764432.1"/>
    <property type="molecule type" value="Genomic_DNA"/>
</dbReference>
<dbReference type="AlphaFoldDB" id="A0AAV8TCH8"/>
<comment type="similarity">
    <text evidence="1">Belongs to the peptidase C1 family.</text>
</comment>
<feature type="domain" description="Peptidase C1A papain C-terminal" evidence="9">
    <location>
        <begin position="151"/>
        <end position="367"/>
    </location>
</feature>
<keyword evidence="2" id="KW-0645">Protease</keyword>
<gene>
    <name evidence="11" type="ORF">K2173_006172</name>
</gene>
<dbReference type="CDD" id="cd02248">
    <property type="entry name" value="Peptidase_C1A"/>
    <property type="match status" value="1"/>
</dbReference>
<dbReference type="SMART" id="SM00645">
    <property type="entry name" value="Pept_C1"/>
    <property type="match status" value="1"/>
</dbReference>
<feature type="signal peptide" evidence="8">
    <location>
        <begin position="1"/>
        <end position="26"/>
    </location>
</feature>
<dbReference type="InterPro" id="IPR039417">
    <property type="entry name" value="Peptidase_C1A_papain-like"/>
</dbReference>
<keyword evidence="6" id="KW-0325">Glycoprotein</keyword>
<evidence type="ECO:0000259" key="10">
    <source>
        <dbReference type="SMART" id="SM00848"/>
    </source>
</evidence>
<feature type="compositionally biased region" description="Polar residues" evidence="7">
    <location>
        <begin position="368"/>
        <end position="383"/>
    </location>
</feature>
<dbReference type="InterPro" id="IPR013128">
    <property type="entry name" value="Peptidase_C1A"/>
</dbReference>
<evidence type="ECO:0000259" key="9">
    <source>
        <dbReference type="SMART" id="SM00645"/>
    </source>
</evidence>
<dbReference type="Pfam" id="PF08246">
    <property type="entry name" value="Inhibitor_I29"/>
    <property type="match status" value="1"/>
</dbReference>
<feature type="domain" description="Cathepsin propeptide inhibitor" evidence="10">
    <location>
        <begin position="62"/>
        <end position="118"/>
    </location>
</feature>
<comment type="caution">
    <text evidence="11">The sequence shown here is derived from an EMBL/GenBank/DDBJ whole genome shotgun (WGS) entry which is preliminary data.</text>
</comment>
<keyword evidence="12" id="KW-1185">Reference proteome</keyword>
<dbReference type="PANTHER" id="PTHR12411">
    <property type="entry name" value="CYSTEINE PROTEASE FAMILY C1-RELATED"/>
    <property type="match status" value="1"/>
</dbReference>
<dbReference type="GO" id="GO:0006508">
    <property type="term" value="P:proteolysis"/>
    <property type="evidence" value="ECO:0007669"/>
    <property type="project" value="UniProtKB-KW"/>
</dbReference>
<evidence type="ECO:0000256" key="6">
    <source>
        <dbReference type="ARBA" id="ARBA00023180"/>
    </source>
</evidence>
<reference evidence="11 12" key="1">
    <citation type="submission" date="2021-09" db="EMBL/GenBank/DDBJ databases">
        <title>Genomic insights and catalytic innovation underlie evolution of tropane alkaloids biosynthesis.</title>
        <authorList>
            <person name="Wang Y.-J."/>
            <person name="Tian T."/>
            <person name="Huang J.-P."/>
            <person name="Huang S.-X."/>
        </authorList>
    </citation>
    <scope>NUCLEOTIDE SEQUENCE [LARGE SCALE GENOMIC DNA]</scope>
    <source>
        <strain evidence="11">KIB-2018</strain>
        <tissue evidence="11">Leaf</tissue>
    </source>
</reference>
<dbReference type="InterPro" id="IPR025661">
    <property type="entry name" value="Pept_asp_AS"/>
</dbReference>
<evidence type="ECO:0000256" key="5">
    <source>
        <dbReference type="ARBA" id="ARBA00023157"/>
    </source>
</evidence>
<dbReference type="FunFam" id="3.90.70.10:FF:000068">
    <property type="entry name" value="Cysteine protease 1"/>
    <property type="match status" value="1"/>
</dbReference>
<keyword evidence="3" id="KW-0378">Hydrolase</keyword>
<dbReference type="Pfam" id="PF00112">
    <property type="entry name" value="Peptidase_C1"/>
    <property type="match status" value="1"/>
</dbReference>
<dbReference type="InterPro" id="IPR013201">
    <property type="entry name" value="Prot_inhib_I29"/>
</dbReference>
<evidence type="ECO:0000256" key="8">
    <source>
        <dbReference type="SAM" id="SignalP"/>
    </source>
</evidence>
<dbReference type="InterPro" id="IPR000668">
    <property type="entry name" value="Peptidase_C1A_C"/>
</dbReference>
<dbReference type="InterPro" id="IPR025660">
    <property type="entry name" value="Pept_his_AS"/>
</dbReference>
<keyword evidence="5" id="KW-1015">Disulfide bond</keyword>
<feature type="region of interest" description="Disordered" evidence="7">
    <location>
        <begin position="368"/>
        <end position="392"/>
    </location>
</feature>
<dbReference type="PROSITE" id="PS00639">
    <property type="entry name" value="THIOL_PROTEASE_HIS"/>
    <property type="match status" value="1"/>
</dbReference>
<dbReference type="PRINTS" id="PR00705">
    <property type="entry name" value="PAPAIN"/>
</dbReference>
<dbReference type="SUPFAM" id="SSF54001">
    <property type="entry name" value="Cysteine proteinases"/>
    <property type="match status" value="1"/>
</dbReference>
<dbReference type="InterPro" id="IPR038765">
    <property type="entry name" value="Papain-like_cys_pep_sf"/>
</dbReference>
<dbReference type="PROSITE" id="PS00139">
    <property type="entry name" value="THIOL_PROTEASE_CYS"/>
    <property type="match status" value="1"/>
</dbReference>
<protein>
    <submittedName>
        <fullName evidence="11">Uncharacterized protein</fullName>
    </submittedName>
</protein>
<evidence type="ECO:0000256" key="1">
    <source>
        <dbReference type="ARBA" id="ARBA00008455"/>
    </source>
</evidence>
<dbReference type="GO" id="GO:0008234">
    <property type="term" value="F:cysteine-type peptidase activity"/>
    <property type="evidence" value="ECO:0007669"/>
    <property type="project" value="UniProtKB-KW"/>
</dbReference>
<dbReference type="InterPro" id="IPR000169">
    <property type="entry name" value="Pept_cys_AS"/>
</dbReference>
<dbReference type="Gene3D" id="3.90.70.10">
    <property type="entry name" value="Cysteine proteinases"/>
    <property type="match status" value="1"/>
</dbReference>
<evidence type="ECO:0000256" key="7">
    <source>
        <dbReference type="SAM" id="MobiDB-lite"/>
    </source>
</evidence>
<evidence type="ECO:0000256" key="2">
    <source>
        <dbReference type="ARBA" id="ARBA00022670"/>
    </source>
</evidence>
<evidence type="ECO:0000256" key="3">
    <source>
        <dbReference type="ARBA" id="ARBA00022801"/>
    </source>
</evidence>
<proteinExistence type="inferred from homology"/>
<name>A0AAV8TCH8_9ROSI</name>
<dbReference type="SMART" id="SM00848">
    <property type="entry name" value="Inhibitor_I29"/>
    <property type="match status" value="1"/>
</dbReference>
<dbReference type="PROSITE" id="PS00640">
    <property type="entry name" value="THIOL_PROTEASE_ASN"/>
    <property type="match status" value="1"/>
</dbReference>
<organism evidence="11 12">
    <name type="scientific">Erythroxylum novogranatense</name>
    <dbReference type="NCBI Taxonomy" id="1862640"/>
    <lineage>
        <taxon>Eukaryota</taxon>
        <taxon>Viridiplantae</taxon>
        <taxon>Streptophyta</taxon>
        <taxon>Embryophyta</taxon>
        <taxon>Tracheophyta</taxon>
        <taxon>Spermatophyta</taxon>
        <taxon>Magnoliopsida</taxon>
        <taxon>eudicotyledons</taxon>
        <taxon>Gunneridae</taxon>
        <taxon>Pentapetalae</taxon>
        <taxon>rosids</taxon>
        <taxon>fabids</taxon>
        <taxon>Malpighiales</taxon>
        <taxon>Erythroxylaceae</taxon>
        <taxon>Erythroxylum</taxon>
    </lineage>
</organism>
<dbReference type="Proteomes" id="UP001159364">
    <property type="component" value="Linkage Group LG05"/>
</dbReference>
<evidence type="ECO:0000313" key="12">
    <source>
        <dbReference type="Proteomes" id="UP001159364"/>
    </source>
</evidence>
<accession>A0AAV8TCH8</accession>